<evidence type="ECO:0000259" key="3">
    <source>
        <dbReference type="Pfam" id="PF13178"/>
    </source>
</evidence>
<accession>A0A6A3ABY0</accession>
<evidence type="ECO:0000313" key="5">
    <source>
        <dbReference type="Proteomes" id="UP000436088"/>
    </source>
</evidence>
<dbReference type="GO" id="GO:0016301">
    <property type="term" value="F:kinase activity"/>
    <property type="evidence" value="ECO:0007669"/>
    <property type="project" value="UniProtKB-KW"/>
</dbReference>
<dbReference type="PANTHER" id="PTHR32295">
    <property type="entry name" value="IQ-DOMAIN 5-RELATED"/>
    <property type="match status" value="1"/>
</dbReference>
<dbReference type="Proteomes" id="UP000436088">
    <property type="component" value="Unassembled WGS sequence"/>
</dbReference>
<dbReference type="PROSITE" id="PS50096">
    <property type="entry name" value="IQ"/>
    <property type="match status" value="1"/>
</dbReference>
<dbReference type="GO" id="GO:0005516">
    <property type="term" value="F:calmodulin binding"/>
    <property type="evidence" value="ECO:0007669"/>
    <property type="project" value="UniProtKB-KW"/>
</dbReference>
<feature type="domain" description="DUF4005" evidence="3">
    <location>
        <begin position="154"/>
        <end position="240"/>
    </location>
</feature>
<dbReference type="InterPro" id="IPR025064">
    <property type="entry name" value="DUF4005"/>
</dbReference>
<keyword evidence="5" id="KW-1185">Reference proteome</keyword>
<dbReference type="AlphaFoldDB" id="A0A6A3ABY0"/>
<evidence type="ECO:0000256" key="1">
    <source>
        <dbReference type="ARBA" id="ARBA00022860"/>
    </source>
</evidence>
<organism evidence="4 5">
    <name type="scientific">Hibiscus syriacus</name>
    <name type="common">Rose of Sharon</name>
    <dbReference type="NCBI Taxonomy" id="106335"/>
    <lineage>
        <taxon>Eukaryota</taxon>
        <taxon>Viridiplantae</taxon>
        <taxon>Streptophyta</taxon>
        <taxon>Embryophyta</taxon>
        <taxon>Tracheophyta</taxon>
        <taxon>Spermatophyta</taxon>
        <taxon>Magnoliopsida</taxon>
        <taxon>eudicotyledons</taxon>
        <taxon>Gunneridae</taxon>
        <taxon>Pentapetalae</taxon>
        <taxon>rosids</taxon>
        <taxon>malvids</taxon>
        <taxon>Malvales</taxon>
        <taxon>Malvaceae</taxon>
        <taxon>Malvoideae</taxon>
        <taxon>Hibiscus</taxon>
    </lineage>
</organism>
<keyword evidence="1" id="KW-0112">Calmodulin-binding</keyword>
<name>A0A6A3ABY0_HIBSY</name>
<proteinExistence type="inferred from homology"/>
<dbReference type="PANTHER" id="PTHR32295:SF287">
    <property type="entry name" value="PROTEIN IQ-DOMAIN 26"/>
    <property type="match status" value="1"/>
</dbReference>
<gene>
    <name evidence="4" type="ORF">F3Y22_tig00110556pilonHSYRG00554</name>
</gene>
<comment type="caution">
    <text evidence="4">The sequence shown here is derived from an EMBL/GenBank/DDBJ whole genome shotgun (WGS) entry which is preliminary data.</text>
</comment>
<dbReference type="Pfam" id="PF13178">
    <property type="entry name" value="DUF4005"/>
    <property type="match status" value="1"/>
</dbReference>
<comment type="similarity">
    <text evidence="2">Belongs to the IQD family.</text>
</comment>
<sequence length="252" mass="28938">MVDFTWAARLWCCNRSRKALRALKGLVRLQALVRGYLVRKRAIATLHSMHALLRAQTSERFDDPRREIHSNRLFASMETNAYTDSPKIVEVVKLKTRSRPRRFNLNALSECGDELPYQTISSPLPCPVRASAPNHKNVHGFEWCFADKECKFSTAQTTPRFGNTNWMFNAPTTPLSVCGDRYFRRPYSNLTNYMANKQSFKAKLRSHSVPKQRPEPGAKNRLSLGEIMAARNSMSEARMNKSCFQVDESLEF</sequence>
<evidence type="ECO:0000256" key="2">
    <source>
        <dbReference type="ARBA" id="ARBA00024341"/>
    </source>
</evidence>
<evidence type="ECO:0000313" key="4">
    <source>
        <dbReference type="EMBL" id="KAE8700675.1"/>
    </source>
</evidence>
<protein>
    <submittedName>
        <fullName evidence="4">Hexokinase-1</fullName>
    </submittedName>
</protein>
<dbReference type="EMBL" id="VEPZ02001028">
    <property type="protein sequence ID" value="KAE8700675.1"/>
    <property type="molecule type" value="Genomic_DNA"/>
</dbReference>
<reference evidence="4" key="1">
    <citation type="submission" date="2019-09" db="EMBL/GenBank/DDBJ databases">
        <title>Draft genome information of white flower Hibiscus syriacus.</title>
        <authorList>
            <person name="Kim Y.-M."/>
        </authorList>
    </citation>
    <scope>NUCLEOTIDE SEQUENCE [LARGE SCALE GENOMIC DNA]</scope>
    <source>
        <strain evidence="4">YM2019G1</strain>
    </source>
</reference>